<comment type="caution">
    <text evidence="2">The sequence shown here is derived from an EMBL/GenBank/DDBJ whole genome shotgun (WGS) entry which is preliminary data.</text>
</comment>
<accession>A0A2N5SH83</accession>
<dbReference type="AlphaFoldDB" id="A0A2N5SH83"/>
<evidence type="ECO:0000313" key="3">
    <source>
        <dbReference type="Proteomes" id="UP000235388"/>
    </source>
</evidence>
<feature type="compositionally biased region" description="Polar residues" evidence="1">
    <location>
        <begin position="203"/>
        <end position="228"/>
    </location>
</feature>
<evidence type="ECO:0000256" key="1">
    <source>
        <dbReference type="SAM" id="MobiDB-lite"/>
    </source>
</evidence>
<feature type="compositionally biased region" description="Acidic residues" evidence="1">
    <location>
        <begin position="283"/>
        <end position="300"/>
    </location>
</feature>
<evidence type="ECO:0000313" key="2">
    <source>
        <dbReference type="EMBL" id="PLW12612.1"/>
    </source>
</evidence>
<feature type="compositionally biased region" description="Low complexity" evidence="1">
    <location>
        <begin position="332"/>
        <end position="342"/>
    </location>
</feature>
<feature type="compositionally biased region" description="Polar residues" evidence="1">
    <location>
        <begin position="343"/>
        <end position="355"/>
    </location>
</feature>
<organism evidence="2 3">
    <name type="scientific">Puccinia coronata f. sp. avenae</name>
    <dbReference type="NCBI Taxonomy" id="200324"/>
    <lineage>
        <taxon>Eukaryota</taxon>
        <taxon>Fungi</taxon>
        <taxon>Dikarya</taxon>
        <taxon>Basidiomycota</taxon>
        <taxon>Pucciniomycotina</taxon>
        <taxon>Pucciniomycetes</taxon>
        <taxon>Pucciniales</taxon>
        <taxon>Pucciniaceae</taxon>
        <taxon>Puccinia</taxon>
    </lineage>
</organism>
<sequence length="460" mass="51397">MADSIPAPAILHWLWQSLTGLPDASSGLVNTTSVLLDATPGLLNTTPALLDATSVVVNTKLVLPNATTAWLDASTVRPDDLIYQFPLKVCICTYFVDYPHLSFKNTCDFNRTTTFRGNTIKIQENCRRYCLQSSVWNHHADSIAGSNKLKKLKKVLSCPGNLNNVRISTNTTLITTIFCCSKNCLDAVDSRTDNQDPPHHSNPRSTSKQEPPKHQPTNMDQPQITINSPAIAHQSRHPQSWFRNHSPNRSHIPQTQESGLDVERITSSSKPDPETDHPKPNTLDEDSGNGLESEDDQEDLSNETLGDLNLSALDDLESRFDTSQSPERQRLNNRSSRTRNTSPAVQAQPQLNSHHLQPHIPPYSPLRRVLIITNQILLPIKVLMRHRAANSPAPILGAVIHFALTTLSLWMISEKASRERWVLILEGPRNVCLNDLPHFSLNQFLIQIAIIEVLIIRRAS</sequence>
<dbReference type="STRING" id="200324.A0A2N5SH83"/>
<feature type="region of interest" description="Disordered" evidence="1">
    <location>
        <begin position="191"/>
        <end position="300"/>
    </location>
</feature>
<name>A0A2N5SH83_9BASI</name>
<dbReference type="Proteomes" id="UP000235388">
    <property type="component" value="Unassembled WGS sequence"/>
</dbReference>
<proteinExistence type="predicted"/>
<dbReference type="EMBL" id="PGCJ01000976">
    <property type="protein sequence ID" value="PLW12612.1"/>
    <property type="molecule type" value="Genomic_DNA"/>
</dbReference>
<feature type="compositionally biased region" description="Polar residues" evidence="1">
    <location>
        <begin position="237"/>
        <end position="258"/>
    </location>
</feature>
<keyword evidence="3" id="KW-1185">Reference proteome</keyword>
<reference evidence="2 3" key="1">
    <citation type="submission" date="2017-11" db="EMBL/GenBank/DDBJ databases">
        <title>De novo assembly and phasing of dikaryotic genomes from two isolates of Puccinia coronata f. sp. avenae, the causal agent of oat crown rust.</title>
        <authorList>
            <person name="Miller M.E."/>
            <person name="Zhang Y."/>
            <person name="Omidvar V."/>
            <person name="Sperschneider J."/>
            <person name="Schwessinger B."/>
            <person name="Raley C."/>
            <person name="Palmer J.M."/>
            <person name="Garnica D."/>
            <person name="Upadhyaya N."/>
            <person name="Rathjen J."/>
            <person name="Taylor J.M."/>
            <person name="Park R.F."/>
            <person name="Dodds P.N."/>
            <person name="Hirsch C.D."/>
            <person name="Kianian S.F."/>
            <person name="Figueroa M."/>
        </authorList>
    </citation>
    <scope>NUCLEOTIDE SEQUENCE [LARGE SCALE GENOMIC DNA]</scope>
    <source>
        <strain evidence="2">12NC29</strain>
    </source>
</reference>
<protein>
    <submittedName>
        <fullName evidence="2">Uncharacterized protein</fullName>
    </submittedName>
</protein>
<gene>
    <name evidence="2" type="ORF">PCANC_20254</name>
</gene>
<feature type="region of interest" description="Disordered" evidence="1">
    <location>
        <begin position="318"/>
        <end position="358"/>
    </location>
</feature>